<comment type="caution">
    <text evidence="2">The sequence shown here is derived from an EMBL/GenBank/DDBJ whole genome shotgun (WGS) entry which is preliminary data.</text>
</comment>
<organism evidence="2 3">
    <name type="scientific">Paenibacillus pini JCM 16418</name>
    <dbReference type="NCBI Taxonomy" id="1236976"/>
    <lineage>
        <taxon>Bacteria</taxon>
        <taxon>Bacillati</taxon>
        <taxon>Bacillota</taxon>
        <taxon>Bacilli</taxon>
        <taxon>Bacillales</taxon>
        <taxon>Paenibacillaceae</taxon>
        <taxon>Paenibacillus</taxon>
    </lineage>
</organism>
<evidence type="ECO:0000256" key="1">
    <source>
        <dbReference type="SAM" id="Phobius"/>
    </source>
</evidence>
<feature type="transmembrane region" description="Helical" evidence="1">
    <location>
        <begin position="21"/>
        <end position="37"/>
    </location>
</feature>
<evidence type="ECO:0000313" key="3">
    <source>
        <dbReference type="Proteomes" id="UP000019364"/>
    </source>
</evidence>
<dbReference type="AlphaFoldDB" id="W7YSL7"/>
<dbReference type="eggNOG" id="ENOG5031K93">
    <property type="taxonomic scope" value="Bacteria"/>
</dbReference>
<keyword evidence="1" id="KW-1133">Transmembrane helix</keyword>
<keyword evidence="1" id="KW-0472">Membrane</keyword>
<proteinExistence type="predicted"/>
<dbReference type="Pfam" id="PF09551">
    <property type="entry name" value="Spore_II_R"/>
    <property type="match status" value="1"/>
</dbReference>
<dbReference type="InterPro" id="IPR014202">
    <property type="entry name" value="Spore_II_R"/>
</dbReference>
<keyword evidence="1" id="KW-0812">Transmembrane</keyword>
<reference evidence="2 3" key="1">
    <citation type="journal article" date="2014" name="Genome Announc.">
        <title>Draft Genome Sequence of Paenibacillus pini JCM 16418T, Isolated from the Rhizosphere of Pine Tree.</title>
        <authorList>
            <person name="Yuki M."/>
            <person name="Oshima K."/>
            <person name="Suda W."/>
            <person name="Oshida Y."/>
            <person name="Kitamura K."/>
            <person name="Iida Y."/>
            <person name="Hattori M."/>
            <person name="Ohkuma M."/>
        </authorList>
    </citation>
    <scope>NUCLEOTIDE SEQUENCE [LARGE SCALE GENOMIC DNA]</scope>
    <source>
        <strain evidence="2 3">JCM 16418</strain>
    </source>
</reference>
<accession>W7YSL7</accession>
<name>W7YSL7_9BACL</name>
<dbReference type="EMBL" id="BAVZ01000019">
    <property type="protein sequence ID" value="GAF10188.1"/>
    <property type="molecule type" value="Genomic_DNA"/>
</dbReference>
<evidence type="ECO:0000313" key="2">
    <source>
        <dbReference type="EMBL" id="GAF10188.1"/>
    </source>
</evidence>
<protein>
    <submittedName>
        <fullName evidence="2">Stage II sporulation protein</fullName>
    </submittedName>
</protein>
<keyword evidence="3" id="KW-1185">Reference proteome</keyword>
<dbReference type="STRING" id="1236976.JCM16418_4365"/>
<dbReference type="RefSeq" id="WP_052020584.1">
    <property type="nucleotide sequence ID" value="NZ_BAVZ01000019.1"/>
</dbReference>
<dbReference type="OrthoDB" id="9793324at2"/>
<dbReference type="NCBIfam" id="TIGR02837">
    <property type="entry name" value="spore_II_R"/>
    <property type="match status" value="1"/>
</dbReference>
<dbReference type="Proteomes" id="UP000019364">
    <property type="component" value="Unassembled WGS sequence"/>
</dbReference>
<gene>
    <name evidence="2" type="ORF">JCM16418_4365</name>
</gene>
<sequence length="259" mass="29012">MRNYNIGNLRSDKLRSMVKDTVIIMCILFMLVVSWDAQKTDAAVAEGSIPQESIRLRILANSDSTTDQLVKREIRDAVVAEMNSWVKELEDPQSLDQARATIREHMSELNMLVSRELSERDFHYGYDIDLGIVPFPTKLYGGTVYPAGNYEALRITLGEGSGQNWWCVLFPPLCFIDAGSGDAAAQPVTTKDKNTVKNDMVIKVKADAKSSELQQTADGGKSIQAATQKVAETKQAEPQVRFFLWDLLISIMDWLKSLF</sequence>